<dbReference type="Pfam" id="PF13088">
    <property type="entry name" value="BNR_2"/>
    <property type="match status" value="1"/>
</dbReference>
<dbReference type="CDD" id="cd15482">
    <property type="entry name" value="Sialidase_non-viral"/>
    <property type="match status" value="1"/>
</dbReference>
<name>X1IG91_9ZZZZ</name>
<feature type="non-terminal residue" evidence="2">
    <location>
        <position position="1"/>
    </location>
</feature>
<comment type="caution">
    <text evidence="2">The sequence shown here is derived from an EMBL/GenBank/DDBJ whole genome shotgun (WGS) entry which is preliminary data.</text>
</comment>
<feature type="non-terminal residue" evidence="2">
    <location>
        <position position="254"/>
    </location>
</feature>
<evidence type="ECO:0000313" key="2">
    <source>
        <dbReference type="EMBL" id="GAH81431.1"/>
    </source>
</evidence>
<dbReference type="InterPro" id="IPR011040">
    <property type="entry name" value="Sialidase"/>
</dbReference>
<organism evidence="2">
    <name type="scientific">marine sediment metagenome</name>
    <dbReference type="NCBI Taxonomy" id="412755"/>
    <lineage>
        <taxon>unclassified sequences</taxon>
        <taxon>metagenomes</taxon>
        <taxon>ecological metagenomes</taxon>
    </lineage>
</organism>
<protein>
    <recommendedName>
        <fullName evidence="1">Sialidase domain-containing protein</fullName>
    </recommendedName>
</protein>
<feature type="domain" description="Sialidase" evidence="1">
    <location>
        <begin position="46"/>
        <end position="253"/>
    </location>
</feature>
<dbReference type="EMBL" id="BARU01035514">
    <property type="protein sequence ID" value="GAH81431.1"/>
    <property type="molecule type" value="Genomic_DNA"/>
</dbReference>
<dbReference type="InterPro" id="IPR036278">
    <property type="entry name" value="Sialidase_sf"/>
</dbReference>
<dbReference type="Gene3D" id="2.120.10.10">
    <property type="match status" value="1"/>
</dbReference>
<sequence length="254" mass="28202">PETCDSCRGEAIDEVGLHPSFRGHNQSPALEVCPNGDILMVIYTSYAEYEPTVSLIASRLRFGTDQWDMPERLFDFAASNDHAPMLWTDKNSGIVYFFWGNPRLEGGFPFQWTSSKDNGATWAEVQFPNFMNEIGGRSNQPINTAVRDKNGTLYVACDGVDGESVLWATRDNCKTWYDTGGRTFGRHTTFALLSDGTSILGMGGKRSDIDGFMPRSLTRDGGKTYEVSKTPFCMLGSNQRPSLLRLASGRLFMA</sequence>
<accession>X1IG91</accession>
<proteinExistence type="predicted"/>
<evidence type="ECO:0000259" key="1">
    <source>
        <dbReference type="Pfam" id="PF13088"/>
    </source>
</evidence>
<gene>
    <name evidence="2" type="ORF">S03H2_55580</name>
</gene>
<dbReference type="AlphaFoldDB" id="X1IG91"/>
<dbReference type="SUPFAM" id="SSF50939">
    <property type="entry name" value="Sialidases"/>
    <property type="match status" value="1"/>
</dbReference>
<reference evidence="2" key="1">
    <citation type="journal article" date="2014" name="Front. Microbiol.">
        <title>High frequency of phylogenetically diverse reductive dehalogenase-homologous genes in deep subseafloor sedimentary metagenomes.</title>
        <authorList>
            <person name="Kawai M."/>
            <person name="Futagami T."/>
            <person name="Toyoda A."/>
            <person name="Takaki Y."/>
            <person name="Nishi S."/>
            <person name="Hori S."/>
            <person name="Arai W."/>
            <person name="Tsubouchi T."/>
            <person name="Morono Y."/>
            <person name="Uchiyama I."/>
            <person name="Ito T."/>
            <person name="Fujiyama A."/>
            <person name="Inagaki F."/>
            <person name="Takami H."/>
        </authorList>
    </citation>
    <scope>NUCLEOTIDE SEQUENCE</scope>
    <source>
        <strain evidence="2">Expedition CK06-06</strain>
    </source>
</reference>